<sequence length="1192" mass="133991">MGPFSWVYSPGGWNIQRRLFTRRPSRCEAIGTQEIARIRTEREWRFSFGWLSYRNGRFDEITSAEVFRLDLEKPTTFIRLNIQAKLSFSYALYRGKVVSTITPKNSGSFSVEFMATAIDAVVSYLLDPQTIQYCVHEPEENEEQSWNDVPFLVKGLQLPMVELDPSLNNPDEEFERAKSRLLPGEDIDPVEFKQLVKSLRPTVKTNSYPRHVDKIVLLRAEETTNFEELNATAPLLSLINHPKWRRIMGFGWFDHDSALQQGQSYEYRITGFFPREDLYDRVYGFHTISSNTALPSSFFLGDLMLRFSQPPRVELVPGTSLNGLQQLSRRGIALQMADQSFWTFPAIENWSLVLDFSSPVQQLQLEMLLGHNLEYEAWNYNNPVISGQPLPAGEIVQISFPSPIIQLRLKGTGFLFTMRITQSLRGLKPVSMVLPPVLFKNTPRPATPAFFEIKNLQEIAAANAQDNGIATSAARSALGFQLEWEASLQNGLTYWPPGEITAPPIESALYQIEHRQLPLTEWKPILPEENWIIGHRRRNDDKAVIKAGADLMQLFPEMPSPEATTNQRMHWEDVFDFSPDNEPVQRPLPQPGTRHQYRIRAIDIIGRPSDDWQKSIPVDLQKLLPPPVPVGPVPVVDDILDFTSPAGVHARLLVKDAPDLTPEEISLLGNDNNLIILKWGWHKEQRDMDPYAREFRIYRRNQALDSIPGQLISVADLGNGRFEGSFQLESPVRANTVKNSFVELGGYPFYVQSHEAGNAIKMMLERRIPDANGQLSPPFTGKVNIPILIGSDRLQPQGWSARIGVVPITKSTAYSFELRNALDLSVAHTRDELWLGVSSSDDQPYVEDKLAPTENRTGNESPIVPVRVQGRFQGRPQFDIPPPLVDVPRLLTREPETGPIRFEINVADFLEPGTLSGITHIRLERTDAGTVFNQYRVTSDNRVMAVAPSAAQPDVEVTIPNPGDKNNIIEALRNVNSSGLADRYLVFLTGSHPYRATFFEPVTANPVNVGIIADSFLPQTNRFVYRIRAGNAAGLISAGDAMLEMVVRVPSLKPGSVPELIPREKNTPPGLIQLRIAPDENITHVVFFYAEASSGAAGPPSRGSLLRIANRPDLYPDNLLRFRTPAGDFAQQFIKDLSESDVTEDEHGTKTISFELEEDPGSSWRIWACTLTRDGIPCEPAGPWRMLVPVGQ</sequence>
<dbReference type="EMBL" id="AYTS01000023">
    <property type="protein sequence ID" value="OOP57619.1"/>
    <property type="molecule type" value="Genomic_DNA"/>
</dbReference>
<accession>A0A1V4AX71</accession>
<proteinExistence type="predicted"/>
<gene>
    <name evidence="1" type="ORF">AYP45_02435</name>
</gene>
<evidence type="ECO:0000313" key="1">
    <source>
        <dbReference type="EMBL" id="OOP57619.1"/>
    </source>
</evidence>
<comment type="caution">
    <text evidence="1">The sequence shown here is derived from an EMBL/GenBank/DDBJ whole genome shotgun (WGS) entry which is preliminary data.</text>
</comment>
<dbReference type="Proteomes" id="UP000189681">
    <property type="component" value="Unassembled WGS sequence"/>
</dbReference>
<dbReference type="AlphaFoldDB" id="A0A1V4AX71"/>
<evidence type="ECO:0000313" key="2">
    <source>
        <dbReference type="Proteomes" id="UP000189681"/>
    </source>
</evidence>
<name>A0A1V4AX71_9BACT</name>
<reference evidence="1 2" key="1">
    <citation type="journal article" date="2017" name="Water Res.">
        <title>Discovery and metagenomic analysis of an anammox bacterial enrichment related to Candidatus "Brocadia caroliniensis" in a full-scale glycerol-fed nitritation-denitritation separate centrate treatment process.</title>
        <authorList>
            <person name="Park H."/>
            <person name="Brotto A.C."/>
            <person name="van Loosdrecht M.C."/>
            <person name="Chandran K."/>
        </authorList>
    </citation>
    <scope>NUCLEOTIDE SEQUENCE [LARGE SCALE GENOMIC DNA]</scope>
    <source>
        <strain evidence="1">26THWARD</strain>
    </source>
</reference>
<organism evidence="1 2">
    <name type="scientific">Candidatus Brocadia carolinensis</name>
    <dbReference type="NCBI Taxonomy" id="1004156"/>
    <lineage>
        <taxon>Bacteria</taxon>
        <taxon>Pseudomonadati</taxon>
        <taxon>Planctomycetota</taxon>
        <taxon>Candidatus Brocadiia</taxon>
        <taxon>Candidatus Brocadiales</taxon>
        <taxon>Candidatus Brocadiaceae</taxon>
        <taxon>Candidatus Brocadia</taxon>
    </lineage>
</organism>
<protein>
    <submittedName>
        <fullName evidence="1">Uncharacterized protein</fullName>
    </submittedName>
</protein>
<dbReference type="STRING" id="1004156.AYP45_02435"/>